<evidence type="ECO:0000259" key="6">
    <source>
        <dbReference type="PROSITE" id="PS50893"/>
    </source>
</evidence>
<accession>A0A8J4DRA1</accession>
<evidence type="ECO:0000256" key="5">
    <source>
        <dbReference type="ARBA" id="ARBA00023251"/>
    </source>
</evidence>
<dbReference type="Proteomes" id="UP000619260">
    <property type="component" value="Unassembled WGS sequence"/>
</dbReference>
<dbReference type="InterPro" id="IPR003593">
    <property type="entry name" value="AAA+_ATPase"/>
</dbReference>
<keyword evidence="5" id="KW-0046">Antibiotic resistance</keyword>
<dbReference type="GO" id="GO:0016887">
    <property type="term" value="F:ATP hydrolysis activity"/>
    <property type="evidence" value="ECO:0007669"/>
    <property type="project" value="InterPro"/>
</dbReference>
<protein>
    <submittedName>
        <fullName evidence="7">ABC transporter</fullName>
    </submittedName>
</protein>
<keyword evidence="8" id="KW-1185">Reference proteome</keyword>
<evidence type="ECO:0000313" key="8">
    <source>
        <dbReference type="Proteomes" id="UP000619260"/>
    </source>
</evidence>
<keyword evidence="3" id="KW-0547">Nucleotide-binding</keyword>
<dbReference type="InterPro" id="IPR017871">
    <property type="entry name" value="ABC_transporter-like_CS"/>
</dbReference>
<dbReference type="GO" id="GO:0046677">
    <property type="term" value="P:response to antibiotic"/>
    <property type="evidence" value="ECO:0007669"/>
    <property type="project" value="UniProtKB-KW"/>
</dbReference>
<evidence type="ECO:0000256" key="3">
    <source>
        <dbReference type="ARBA" id="ARBA00022741"/>
    </source>
</evidence>
<sequence length="328" mass="36192">MGDAAVEVVDLRRTFKVPERETGLRASVRSLFHREYRQVHAVDGITFEIGAGEVVGFLGPNGAGKTTTLKMLAGLLHPTGGQVRVLGETPHRRRPDYLSRISLVMGNRNQLQWDTPAADSFELNRAVYRIPPAEFRSTRDELVDLLDLGALITKPVRNLSLGERMKVELAGALLHRPQMLFLDEPTLGLDITMQKRIREFIGEHNRRHGSSVLLTSHYMADVEALCRRVIVIDHGRILFDGDLAALGGRLAAYKELGVTLADGAADLSGYGEVRSRDGDRVTLRVPKETTPQVTARLLAEHTVLDLTVEDPPVEDIIELLLAAGHKAP</sequence>
<reference evidence="7" key="1">
    <citation type="submission" date="2021-01" db="EMBL/GenBank/DDBJ databases">
        <title>Whole genome shotgun sequence of Virgisporangium aliadipatigenens NBRC 105644.</title>
        <authorList>
            <person name="Komaki H."/>
            <person name="Tamura T."/>
        </authorList>
    </citation>
    <scope>NUCLEOTIDE SEQUENCE</scope>
    <source>
        <strain evidence="7">NBRC 105644</strain>
    </source>
</reference>
<keyword evidence="2" id="KW-0813">Transport</keyword>
<dbReference type="PROSITE" id="PS00211">
    <property type="entry name" value="ABC_TRANSPORTER_1"/>
    <property type="match status" value="1"/>
</dbReference>
<dbReference type="EMBL" id="BOPF01000018">
    <property type="protein sequence ID" value="GIJ47920.1"/>
    <property type="molecule type" value="Genomic_DNA"/>
</dbReference>
<evidence type="ECO:0000256" key="2">
    <source>
        <dbReference type="ARBA" id="ARBA00022448"/>
    </source>
</evidence>
<dbReference type="PROSITE" id="PS50893">
    <property type="entry name" value="ABC_TRANSPORTER_2"/>
    <property type="match status" value="1"/>
</dbReference>
<proteinExistence type="predicted"/>
<dbReference type="InterPro" id="IPR003439">
    <property type="entry name" value="ABC_transporter-like_ATP-bd"/>
</dbReference>
<name>A0A8J4DRA1_9ACTN</name>
<dbReference type="PANTHER" id="PTHR42711:SF4">
    <property type="entry name" value="ABC TRANSPORTER RELATED"/>
    <property type="match status" value="1"/>
</dbReference>
<feature type="domain" description="ABC transporter" evidence="6">
    <location>
        <begin position="26"/>
        <end position="259"/>
    </location>
</feature>
<dbReference type="SMART" id="SM00382">
    <property type="entry name" value="AAA"/>
    <property type="match status" value="1"/>
</dbReference>
<dbReference type="GO" id="GO:0005886">
    <property type="term" value="C:plasma membrane"/>
    <property type="evidence" value="ECO:0007669"/>
    <property type="project" value="UniProtKB-SubCell"/>
</dbReference>
<organism evidence="7 8">
    <name type="scientific">Virgisporangium aliadipatigenens</name>
    <dbReference type="NCBI Taxonomy" id="741659"/>
    <lineage>
        <taxon>Bacteria</taxon>
        <taxon>Bacillati</taxon>
        <taxon>Actinomycetota</taxon>
        <taxon>Actinomycetes</taxon>
        <taxon>Micromonosporales</taxon>
        <taxon>Micromonosporaceae</taxon>
        <taxon>Virgisporangium</taxon>
    </lineage>
</organism>
<dbReference type="SUPFAM" id="SSF52540">
    <property type="entry name" value="P-loop containing nucleoside triphosphate hydrolases"/>
    <property type="match status" value="1"/>
</dbReference>
<comment type="caution">
    <text evidence="7">The sequence shown here is derived from an EMBL/GenBank/DDBJ whole genome shotgun (WGS) entry which is preliminary data.</text>
</comment>
<dbReference type="AlphaFoldDB" id="A0A8J4DRA1"/>
<dbReference type="InterPro" id="IPR027417">
    <property type="entry name" value="P-loop_NTPase"/>
</dbReference>
<evidence type="ECO:0000256" key="1">
    <source>
        <dbReference type="ARBA" id="ARBA00004202"/>
    </source>
</evidence>
<evidence type="ECO:0000256" key="4">
    <source>
        <dbReference type="ARBA" id="ARBA00022840"/>
    </source>
</evidence>
<comment type="subcellular location">
    <subcellularLocation>
        <location evidence="1">Cell membrane</location>
        <topology evidence="1">Peripheral membrane protein</topology>
    </subcellularLocation>
</comment>
<dbReference type="GO" id="GO:0005524">
    <property type="term" value="F:ATP binding"/>
    <property type="evidence" value="ECO:0007669"/>
    <property type="project" value="UniProtKB-KW"/>
</dbReference>
<dbReference type="Gene3D" id="3.40.50.300">
    <property type="entry name" value="P-loop containing nucleotide triphosphate hydrolases"/>
    <property type="match status" value="1"/>
</dbReference>
<evidence type="ECO:0000313" key="7">
    <source>
        <dbReference type="EMBL" id="GIJ47920.1"/>
    </source>
</evidence>
<dbReference type="Pfam" id="PF00005">
    <property type="entry name" value="ABC_tran"/>
    <property type="match status" value="1"/>
</dbReference>
<dbReference type="InterPro" id="IPR050763">
    <property type="entry name" value="ABC_transporter_ATP-binding"/>
</dbReference>
<dbReference type="PANTHER" id="PTHR42711">
    <property type="entry name" value="ABC TRANSPORTER ATP-BINDING PROTEIN"/>
    <property type="match status" value="1"/>
</dbReference>
<gene>
    <name evidence="7" type="ORF">Val02_48060</name>
</gene>
<dbReference type="RefSeq" id="WP_203901420.1">
    <property type="nucleotide sequence ID" value="NZ_BOPF01000018.1"/>
</dbReference>
<keyword evidence="4" id="KW-0067">ATP-binding</keyword>